<feature type="binding site" evidence="5">
    <location>
        <position position="77"/>
    </location>
    <ligand>
        <name>molybdate</name>
        <dbReference type="ChEBI" id="CHEBI:36264"/>
    </ligand>
</feature>
<dbReference type="GO" id="GO:0015689">
    <property type="term" value="P:molybdate ion transport"/>
    <property type="evidence" value="ECO:0007669"/>
    <property type="project" value="InterPro"/>
</dbReference>
<organism evidence="6 7">
    <name type="scientific">Dulcicalothrix desertica PCC 7102</name>
    <dbReference type="NCBI Taxonomy" id="232991"/>
    <lineage>
        <taxon>Bacteria</taxon>
        <taxon>Bacillati</taxon>
        <taxon>Cyanobacteriota</taxon>
        <taxon>Cyanophyceae</taxon>
        <taxon>Nostocales</taxon>
        <taxon>Calotrichaceae</taxon>
        <taxon>Dulcicalothrix</taxon>
    </lineage>
</organism>
<evidence type="ECO:0000256" key="5">
    <source>
        <dbReference type="PIRSR" id="PIRSR004846-1"/>
    </source>
</evidence>
<reference evidence="6" key="1">
    <citation type="submission" date="2018-12" db="EMBL/GenBank/DDBJ databases">
        <authorList>
            <person name="Will S."/>
            <person name="Neumann-Schaal M."/>
            <person name="Henke P."/>
        </authorList>
    </citation>
    <scope>NUCLEOTIDE SEQUENCE</scope>
    <source>
        <strain evidence="6">PCC 7102</strain>
    </source>
</reference>
<comment type="similarity">
    <text evidence="1">Belongs to the bacterial solute-binding protein ModA family.</text>
</comment>
<keyword evidence="4" id="KW-0732">Signal</keyword>
<sequence>MMNRRQIVAFIGAAVASMLLAIGASLLIPSISTLVAQSNPTLLVSTAASLKDAMEEIKTNYQQSQSEVIINFNFGASGGLLQQIQQGAPADIFISAGKKQVDTLEQAGKLVPGTRDVLAKNRLVLIVPRNSTGVTSFFDLSKDNIRKIAIGEPRSVPAGQYAEQVLQKLKIYDKLKSKFVYANNVRQVLAAVESGNADAGLVYQTDAAISNKVKIVVAASETYHSPIVYPMAVLKQSKNVRAATEFVQYLSSEQAKSILNKYGFILP</sequence>
<dbReference type="SUPFAM" id="SSF53850">
    <property type="entry name" value="Periplasmic binding protein-like II"/>
    <property type="match status" value="1"/>
</dbReference>
<keyword evidence="7" id="KW-1185">Reference proteome</keyword>
<proteinExistence type="inferred from homology"/>
<feature type="binding site" evidence="5">
    <location>
        <position position="185"/>
    </location>
    <ligand>
        <name>molybdate</name>
        <dbReference type="ChEBI" id="CHEBI:36264"/>
    </ligand>
</feature>
<dbReference type="InterPro" id="IPR041879">
    <property type="entry name" value="YvgL-like_PBP2"/>
</dbReference>
<dbReference type="InterPro" id="IPR050682">
    <property type="entry name" value="ModA/WtpA"/>
</dbReference>
<evidence type="ECO:0000313" key="6">
    <source>
        <dbReference type="EMBL" id="RUT04358.1"/>
    </source>
</evidence>
<name>A0A3S1CC93_9CYAN</name>
<dbReference type="EMBL" id="RSCL01000011">
    <property type="protein sequence ID" value="RUT04358.1"/>
    <property type="molecule type" value="Genomic_DNA"/>
</dbReference>
<feature type="binding site" evidence="5">
    <location>
        <position position="203"/>
    </location>
    <ligand>
        <name>molybdate</name>
        <dbReference type="ChEBI" id="CHEBI:36264"/>
    </ligand>
</feature>
<dbReference type="GO" id="GO:0030973">
    <property type="term" value="F:molybdate ion binding"/>
    <property type="evidence" value="ECO:0007669"/>
    <property type="project" value="UniProtKB-ARBA"/>
</dbReference>
<dbReference type="Gene3D" id="3.40.190.10">
    <property type="entry name" value="Periplasmic binding protein-like II"/>
    <property type="match status" value="2"/>
</dbReference>
<evidence type="ECO:0000256" key="3">
    <source>
        <dbReference type="ARBA" id="ARBA00022723"/>
    </source>
</evidence>
<feature type="binding site" evidence="5">
    <location>
        <position position="49"/>
    </location>
    <ligand>
        <name>molybdate</name>
        <dbReference type="ChEBI" id="CHEBI:36264"/>
    </ligand>
</feature>
<evidence type="ECO:0000256" key="4">
    <source>
        <dbReference type="ARBA" id="ARBA00022729"/>
    </source>
</evidence>
<protein>
    <submittedName>
        <fullName evidence="6">Molybdate ABC transporter substrate-binding protein</fullName>
    </submittedName>
</protein>
<dbReference type="GO" id="GO:0046872">
    <property type="term" value="F:metal ion binding"/>
    <property type="evidence" value="ECO:0007669"/>
    <property type="project" value="UniProtKB-KW"/>
</dbReference>
<feature type="binding site" evidence="5">
    <location>
        <position position="158"/>
    </location>
    <ligand>
        <name>molybdate</name>
        <dbReference type="ChEBI" id="CHEBI:36264"/>
    </ligand>
</feature>
<dbReference type="AlphaFoldDB" id="A0A3S1CC93"/>
<dbReference type="Pfam" id="PF13531">
    <property type="entry name" value="SBP_bac_11"/>
    <property type="match status" value="1"/>
</dbReference>
<evidence type="ECO:0000313" key="7">
    <source>
        <dbReference type="Proteomes" id="UP000271624"/>
    </source>
</evidence>
<gene>
    <name evidence="6" type="ORF">DSM106972_045860</name>
</gene>
<comment type="caution">
    <text evidence="6">The sequence shown here is derived from an EMBL/GenBank/DDBJ whole genome shotgun (WGS) entry which is preliminary data.</text>
</comment>
<accession>A0A3S1CC93</accession>
<keyword evidence="3 5" id="KW-0479">Metal-binding</keyword>
<evidence type="ECO:0000256" key="2">
    <source>
        <dbReference type="ARBA" id="ARBA00022505"/>
    </source>
</evidence>
<keyword evidence="2 5" id="KW-0500">Molybdenum</keyword>
<dbReference type="PIRSF" id="PIRSF004846">
    <property type="entry name" value="ModA"/>
    <property type="match status" value="1"/>
</dbReference>
<dbReference type="PANTHER" id="PTHR30632">
    <property type="entry name" value="MOLYBDATE-BINDING PERIPLASMIC PROTEIN"/>
    <property type="match status" value="1"/>
</dbReference>
<evidence type="ECO:0000256" key="1">
    <source>
        <dbReference type="ARBA" id="ARBA00009175"/>
    </source>
</evidence>
<dbReference type="FunFam" id="3.40.190.10:FF:000035">
    <property type="entry name" value="Molybdate ABC transporter substrate-binding protein"/>
    <property type="match status" value="1"/>
</dbReference>
<dbReference type="PANTHER" id="PTHR30632:SF0">
    <property type="entry name" value="SULFATE-BINDING PROTEIN"/>
    <property type="match status" value="1"/>
</dbReference>
<dbReference type="Proteomes" id="UP000271624">
    <property type="component" value="Unassembled WGS sequence"/>
</dbReference>
<reference evidence="6" key="2">
    <citation type="journal article" date="2019" name="Genome Biol. Evol.">
        <title>Day and night: Metabolic profiles and evolutionary relationships of six axenic non-marine cyanobacteria.</title>
        <authorList>
            <person name="Will S.E."/>
            <person name="Henke P."/>
            <person name="Boedeker C."/>
            <person name="Huang S."/>
            <person name="Brinkmann H."/>
            <person name="Rohde M."/>
            <person name="Jarek M."/>
            <person name="Friedl T."/>
            <person name="Seufert S."/>
            <person name="Schumacher M."/>
            <person name="Overmann J."/>
            <person name="Neumann-Schaal M."/>
            <person name="Petersen J."/>
        </authorList>
    </citation>
    <scope>NUCLEOTIDE SEQUENCE [LARGE SCALE GENOMIC DNA]</scope>
    <source>
        <strain evidence="6">PCC 7102</strain>
    </source>
</reference>
<dbReference type="GO" id="GO:1901359">
    <property type="term" value="F:tungstate binding"/>
    <property type="evidence" value="ECO:0007669"/>
    <property type="project" value="UniProtKB-ARBA"/>
</dbReference>
<dbReference type="CDD" id="cd13537">
    <property type="entry name" value="PBP2_YvgL_like"/>
    <property type="match status" value="1"/>
</dbReference>
<dbReference type="NCBIfam" id="TIGR01256">
    <property type="entry name" value="modA"/>
    <property type="match status" value="1"/>
</dbReference>
<dbReference type="InterPro" id="IPR005950">
    <property type="entry name" value="ModA"/>
</dbReference>